<name>C5X1A9_SORBI</name>
<dbReference type="HOGENOM" id="CLU_066743_0_0_1"/>
<dbReference type="GO" id="GO:0009941">
    <property type="term" value="C:chloroplast envelope"/>
    <property type="evidence" value="ECO:0000318"/>
    <property type="project" value="GO_Central"/>
</dbReference>
<protein>
    <submittedName>
        <fullName evidence="2">Uncharacterized protein</fullName>
    </submittedName>
</protein>
<reference evidence="2 3" key="1">
    <citation type="journal article" date="2009" name="Nature">
        <title>The Sorghum bicolor genome and the diversification of grasses.</title>
        <authorList>
            <person name="Paterson A.H."/>
            <person name="Bowers J.E."/>
            <person name="Bruggmann R."/>
            <person name="Dubchak I."/>
            <person name="Grimwood J."/>
            <person name="Gundlach H."/>
            <person name="Haberer G."/>
            <person name="Hellsten U."/>
            <person name="Mitros T."/>
            <person name="Poliakov A."/>
            <person name="Schmutz J."/>
            <person name="Spannagl M."/>
            <person name="Tang H."/>
            <person name="Wang X."/>
            <person name="Wicker T."/>
            <person name="Bharti A.K."/>
            <person name="Chapman J."/>
            <person name="Feltus F.A."/>
            <person name="Gowik U."/>
            <person name="Grigoriev I.V."/>
            <person name="Lyons E."/>
            <person name="Maher C.A."/>
            <person name="Martis M."/>
            <person name="Narechania A."/>
            <person name="Otillar R.P."/>
            <person name="Penning B.W."/>
            <person name="Salamov A.A."/>
            <person name="Wang Y."/>
            <person name="Zhang L."/>
            <person name="Carpita N.C."/>
            <person name="Freeling M."/>
            <person name="Gingle A.R."/>
            <person name="Hash C.T."/>
            <person name="Keller B."/>
            <person name="Klein P."/>
            <person name="Kresovich S."/>
            <person name="McCann M.C."/>
            <person name="Ming R."/>
            <person name="Peterson D.G."/>
            <person name="Mehboob-ur-Rahman"/>
            <person name="Ware D."/>
            <person name="Westhoff P."/>
            <person name="Mayer K.F."/>
            <person name="Messing J."/>
            <person name="Rokhsar D.S."/>
        </authorList>
    </citation>
    <scope>NUCLEOTIDE SEQUENCE [LARGE SCALE GENOMIC DNA]</scope>
    <source>
        <strain evidence="3">cv. BTx623</strain>
    </source>
</reference>
<reference evidence="3" key="2">
    <citation type="journal article" date="2018" name="Plant J.">
        <title>The Sorghum bicolor reference genome: improved assembly, gene annotations, a transcriptome atlas, and signatures of genome organization.</title>
        <authorList>
            <person name="McCormick R.F."/>
            <person name="Truong S.K."/>
            <person name="Sreedasyam A."/>
            <person name="Jenkins J."/>
            <person name="Shu S."/>
            <person name="Sims D."/>
            <person name="Kennedy M."/>
            <person name="Amirebrahimi M."/>
            <person name="Weers B.D."/>
            <person name="McKinley B."/>
            <person name="Mattison A."/>
            <person name="Morishige D.T."/>
            <person name="Grimwood J."/>
            <person name="Schmutz J."/>
            <person name="Mullet J.E."/>
        </authorList>
    </citation>
    <scope>NUCLEOTIDE SEQUENCE [LARGE SCALE GENOMIC DNA]</scope>
    <source>
        <strain evidence="3">cv. BTx623</strain>
    </source>
</reference>
<dbReference type="InterPro" id="IPR005134">
    <property type="entry name" value="UPF0114"/>
</dbReference>
<dbReference type="KEGG" id="sbi:8085968"/>
<dbReference type="STRING" id="4558.C5X1A9"/>
<accession>C5X1A9</accession>
<feature type="transmembrane region" description="Helical" evidence="1">
    <location>
        <begin position="139"/>
        <end position="162"/>
    </location>
</feature>
<evidence type="ECO:0000313" key="3">
    <source>
        <dbReference type="Proteomes" id="UP000000768"/>
    </source>
</evidence>
<dbReference type="Gramene" id="EER93488">
    <property type="protein sequence ID" value="EER93488"/>
    <property type="gene ID" value="SORBI_3001G096800"/>
</dbReference>
<evidence type="ECO:0000313" key="2">
    <source>
        <dbReference type="EMBL" id="EER93488.1"/>
    </source>
</evidence>
<dbReference type="OrthoDB" id="1912077at2759"/>
<dbReference type="Pfam" id="PF03350">
    <property type="entry name" value="UPF0114"/>
    <property type="match status" value="1"/>
</dbReference>
<dbReference type="FunCoup" id="C5X1A9">
    <property type="interactions" value="2"/>
</dbReference>
<keyword evidence="3" id="KW-1185">Reference proteome</keyword>
<dbReference type="PANTHER" id="PTHR31721:SF3">
    <property type="entry name" value="EXPRESSED PROTEIN"/>
    <property type="match status" value="1"/>
</dbReference>
<gene>
    <name evidence="2" type="ORF">SORBI_3001G096800</name>
</gene>
<evidence type="ECO:0000256" key="1">
    <source>
        <dbReference type="SAM" id="Phobius"/>
    </source>
</evidence>
<keyword evidence="1" id="KW-0812">Transmembrane</keyword>
<feature type="transmembrane region" description="Helical" evidence="1">
    <location>
        <begin position="183"/>
        <end position="207"/>
    </location>
</feature>
<dbReference type="OMA" id="GCAVVMK"/>
<dbReference type="EMBL" id="CM000760">
    <property type="protein sequence ID" value="EER93488.1"/>
    <property type="molecule type" value="Genomic_DNA"/>
</dbReference>
<feature type="transmembrane region" description="Helical" evidence="1">
    <location>
        <begin position="273"/>
        <end position="297"/>
    </location>
</feature>
<dbReference type="eggNOG" id="ENOG502QV14">
    <property type="taxonomic scope" value="Eukaryota"/>
</dbReference>
<dbReference type="Proteomes" id="UP000000768">
    <property type="component" value="Chromosome 1"/>
</dbReference>
<dbReference type="PANTHER" id="PTHR31721">
    <property type="entry name" value="OS06G0710300 PROTEIN"/>
    <property type="match status" value="1"/>
</dbReference>
<organism evidence="2 3">
    <name type="scientific">Sorghum bicolor</name>
    <name type="common">Sorghum</name>
    <name type="synonym">Sorghum vulgare</name>
    <dbReference type="NCBI Taxonomy" id="4558"/>
    <lineage>
        <taxon>Eukaryota</taxon>
        <taxon>Viridiplantae</taxon>
        <taxon>Streptophyta</taxon>
        <taxon>Embryophyta</taxon>
        <taxon>Tracheophyta</taxon>
        <taxon>Spermatophyta</taxon>
        <taxon>Magnoliopsida</taxon>
        <taxon>Liliopsida</taxon>
        <taxon>Poales</taxon>
        <taxon>Poaceae</taxon>
        <taxon>PACMAD clade</taxon>
        <taxon>Panicoideae</taxon>
        <taxon>Andropogonodae</taxon>
        <taxon>Andropogoneae</taxon>
        <taxon>Sorghinae</taxon>
        <taxon>Sorghum</taxon>
    </lineage>
</organism>
<proteinExistence type="predicted"/>
<keyword evidence="1" id="KW-1133">Transmembrane helix</keyword>
<sequence length="311" mass="33939">MTVASGRLLRATSKAFQTDRNLPSPSTSGNTTPYCIPSLKFPFLWEAKKPPHMISRGAEQRAALITLGAASITPVKKQGVFLSESEMKSIDLLLPLAYEITRRMILRKIGAAQLALAGQCWPKIIERMIHQVIINCQSFTLIGVAGSLVGSVPLFAEGCAVVMKSFFMRFHAMSHTVDQGETIRLLIEALDMFLIGTALLTFGMGMYTMFYGSQSIQQQARHVDTSHLGAFNLKKLKEGARIRSVTQAKTRISHAILLLLQVGVLEKFKSVPLLTGLDMACFGGAVLASSASVFLLSKLYMGQQGLKQTVT</sequence>
<dbReference type="InParanoid" id="C5X1A9"/>
<dbReference type="AlphaFoldDB" id="C5X1A9"/>
<keyword evidence="1" id="KW-0472">Membrane</keyword>